<dbReference type="RefSeq" id="WP_019441775.1">
    <property type="nucleotide sequence ID" value="NZ_ALOE01000022.1"/>
</dbReference>
<sequence>MADVDGYTCWLLTNFLSINPLLKDEALMNIFILDTDIQKCAQYHCDQHVVKMILESVQLLCTALNKKGFITPYKSTHSNHPSVLWVEESYDNFLWLKQLTLALNKEYKYRYNKEVDHKSIAALNEISHYSFPAIGLTAFPQAMPDNYKVDNDAVSAYRNFYIGDKSKFAKWTKRVVPKWFTEGL</sequence>
<dbReference type="EMBL" id="CP044399">
    <property type="protein sequence ID" value="QFI38050.1"/>
    <property type="molecule type" value="Genomic_DNA"/>
</dbReference>
<keyword evidence="2" id="KW-1185">Reference proteome</keyword>
<dbReference type="InterPro" id="IPR004260">
    <property type="entry name" value="Pyr-dimer_DNA_glycosylase"/>
</dbReference>
<dbReference type="Pfam" id="PF03013">
    <property type="entry name" value="Pyr_excise"/>
    <property type="match status" value="1"/>
</dbReference>
<dbReference type="Proteomes" id="UP000327424">
    <property type="component" value="Chromosome"/>
</dbReference>
<reference evidence="1 2" key="1">
    <citation type="submission" date="2019-09" db="EMBL/GenBank/DDBJ databases">
        <title>Hybrid Assembly of the complete Genome of the Deep-Sea Bacterium Moritella marina from long Nanopore and Illumina reads.</title>
        <authorList>
            <person name="Magin S."/>
            <person name="Georgoulis A."/>
            <person name="Papadimitriou K."/>
            <person name="Iliakis G."/>
            <person name="Vorgias C.E."/>
        </authorList>
    </citation>
    <scope>NUCLEOTIDE SEQUENCE [LARGE SCALE GENOMIC DNA]</scope>
    <source>
        <strain evidence="1 2">MP-1</strain>
    </source>
</reference>
<dbReference type="AlphaFoldDB" id="A0A5J6WLX7"/>
<name>A0A5J6WLX7_MORMI</name>
<evidence type="ECO:0000313" key="1">
    <source>
        <dbReference type="EMBL" id="QFI38050.1"/>
    </source>
</evidence>
<gene>
    <name evidence="1" type="ORF">FR932_09405</name>
</gene>
<proteinExistence type="predicted"/>
<accession>A0A5J6WLX7</accession>
<organism evidence="1 2">
    <name type="scientific">Moritella marina ATCC 15381</name>
    <dbReference type="NCBI Taxonomy" id="1202962"/>
    <lineage>
        <taxon>Bacteria</taxon>
        <taxon>Pseudomonadati</taxon>
        <taxon>Pseudomonadota</taxon>
        <taxon>Gammaproteobacteria</taxon>
        <taxon>Alteromonadales</taxon>
        <taxon>Moritellaceae</taxon>
        <taxon>Moritella</taxon>
    </lineage>
</organism>
<dbReference type="OrthoDB" id="7348899at2"/>
<evidence type="ECO:0000313" key="2">
    <source>
        <dbReference type="Proteomes" id="UP000327424"/>
    </source>
</evidence>
<dbReference type="KEGG" id="mmaa:FR932_09405"/>
<protein>
    <submittedName>
        <fullName evidence="1">Uncharacterized protein</fullName>
    </submittedName>
</protein>